<dbReference type="PANTHER" id="PTHR30329:SF20">
    <property type="entry name" value="EXPORTED PROTEIN"/>
    <property type="match status" value="1"/>
</dbReference>
<dbReference type="EMBL" id="VXLD01000001">
    <property type="protein sequence ID" value="KAB1860039.1"/>
    <property type="molecule type" value="Genomic_DNA"/>
</dbReference>
<evidence type="ECO:0000256" key="4">
    <source>
        <dbReference type="SAM" id="Phobius"/>
    </source>
</evidence>
<sequence>MLTNIIELLQQQVTPIVLQSETEHLLEKKHALDNFYPILLSLLKEKPDYITELQNHLNPRLSDLFKTHQSLKEKFIEAIGATAPPSEIEETLNHAIAPTLGVLETQAGSSDQHAIEHFLLNHNTDIAVALPLWAKPLLAALGVNTLVGQTLNQSPSNASYIGAKRQNRWWIPVLFIVALGLICALLFKMCSRVEQPTTVADSSNVPSQPAKFQLTTGQEGMLMTCQIFTSNKSYIDILQAEVKQIFAHPVGCGVDDNNQLHENFIDQDAIPSVLKIIKGTPNVSITWLGDQLSIQTESNTTATELAQKIRPLVKNMQIVTQQPIDVNQVVGSSVSDAEKALASLNPEHIRALDVATALNLQIINFEPYSSEIPEINKSILDQAAALIRRAPQVNLVIEGHTDNVGTAQDNKELSVKRAQAVMNYLIKQGVDPAKLQAVGMGAEKPIADNSTPEGQFKNRRIEFTVLNTETGKARQVNEQGINTEGY</sequence>
<feature type="transmembrane region" description="Helical" evidence="4">
    <location>
        <begin position="169"/>
        <end position="187"/>
    </location>
</feature>
<dbReference type="Gene3D" id="3.30.1330.60">
    <property type="entry name" value="OmpA-like domain"/>
    <property type="match status" value="1"/>
</dbReference>
<dbReference type="PROSITE" id="PS51123">
    <property type="entry name" value="OMPA_2"/>
    <property type="match status" value="1"/>
</dbReference>
<dbReference type="CDD" id="cd07185">
    <property type="entry name" value="OmpA_C-like"/>
    <property type="match status" value="1"/>
</dbReference>
<evidence type="ECO:0000256" key="1">
    <source>
        <dbReference type="ARBA" id="ARBA00004442"/>
    </source>
</evidence>
<keyword evidence="4" id="KW-0812">Transmembrane</keyword>
<dbReference type="AlphaFoldDB" id="A0A5N4WW00"/>
<evidence type="ECO:0000313" key="7">
    <source>
        <dbReference type="Proteomes" id="UP000325788"/>
    </source>
</evidence>
<dbReference type="Pfam" id="PF00691">
    <property type="entry name" value="OmpA"/>
    <property type="match status" value="1"/>
</dbReference>
<dbReference type="InterPro" id="IPR006664">
    <property type="entry name" value="OMP_bac"/>
</dbReference>
<dbReference type="RefSeq" id="WP_151503933.1">
    <property type="nucleotide sequence ID" value="NZ_VXLD01000001.1"/>
</dbReference>
<evidence type="ECO:0000313" key="6">
    <source>
        <dbReference type="EMBL" id="KAB1860039.1"/>
    </source>
</evidence>
<accession>A0A5N4WW00</accession>
<gene>
    <name evidence="6" type="ORF">F4W09_02670</name>
</gene>
<keyword evidence="2 3" id="KW-0472">Membrane</keyword>
<evidence type="ECO:0000256" key="3">
    <source>
        <dbReference type="PROSITE-ProRule" id="PRU00473"/>
    </source>
</evidence>
<organism evidence="6 7">
    <name type="scientific">Acinetobacter tandoii</name>
    <dbReference type="NCBI Taxonomy" id="202954"/>
    <lineage>
        <taxon>Bacteria</taxon>
        <taxon>Pseudomonadati</taxon>
        <taxon>Pseudomonadota</taxon>
        <taxon>Gammaproteobacteria</taxon>
        <taxon>Moraxellales</taxon>
        <taxon>Moraxellaceae</taxon>
        <taxon>Acinetobacter</taxon>
    </lineage>
</organism>
<comment type="subcellular location">
    <subcellularLocation>
        <location evidence="1">Cell outer membrane</location>
    </subcellularLocation>
</comment>
<dbReference type="PANTHER" id="PTHR30329">
    <property type="entry name" value="STATOR ELEMENT OF FLAGELLAR MOTOR COMPLEX"/>
    <property type="match status" value="1"/>
</dbReference>
<evidence type="ECO:0000259" key="5">
    <source>
        <dbReference type="PROSITE" id="PS51123"/>
    </source>
</evidence>
<proteinExistence type="predicted"/>
<feature type="domain" description="OmpA-like" evidence="5">
    <location>
        <begin position="352"/>
        <end position="469"/>
    </location>
</feature>
<dbReference type="InterPro" id="IPR036737">
    <property type="entry name" value="OmpA-like_sf"/>
</dbReference>
<dbReference type="InterPro" id="IPR050330">
    <property type="entry name" value="Bact_OuterMem_StrucFunc"/>
</dbReference>
<name>A0A5N4WW00_9GAMM</name>
<reference evidence="6 7" key="1">
    <citation type="submission" date="2019-09" db="EMBL/GenBank/DDBJ databases">
        <title>Draft genome sequence of Acinetobacter tandoii W4-4-4 isolated from environmental water sample.</title>
        <authorList>
            <person name="Wee S.K."/>
            <person name="Yan B."/>
            <person name="Mustaffa S.B."/>
            <person name="Yap E.P.H."/>
        </authorList>
    </citation>
    <scope>NUCLEOTIDE SEQUENCE [LARGE SCALE GENOMIC DNA]</scope>
    <source>
        <strain evidence="6 7">W4-4-4</strain>
    </source>
</reference>
<protein>
    <submittedName>
        <fullName evidence="6">OmpA family protein</fullName>
    </submittedName>
</protein>
<evidence type="ECO:0000256" key="2">
    <source>
        <dbReference type="ARBA" id="ARBA00023136"/>
    </source>
</evidence>
<comment type="caution">
    <text evidence="6">The sequence shown here is derived from an EMBL/GenBank/DDBJ whole genome shotgun (WGS) entry which is preliminary data.</text>
</comment>
<dbReference type="GO" id="GO:0009279">
    <property type="term" value="C:cell outer membrane"/>
    <property type="evidence" value="ECO:0007669"/>
    <property type="project" value="UniProtKB-SubCell"/>
</dbReference>
<keyword evidence="4" id="KW-1133">Transmembrane helix</keyword>
<dbReference type="PRINTS" id="PR01023">
    <property type="entry name" value="NAFLGMOTY"/>
</dbReference>
<dbReference type="SUPFAM" id="SSF103088">
    <property type="entry name" value="OmpA-like"/>
    <property type="match status" value="1"/>
</dbReference>
<dbReference type="InterPro" id="IPR006665">
    <property type="entry name" value="OmpA-like"/>
</dbReference>
<dbReference type="Proteomes" id="UP000325788">
    <property type="component" value="Unassembled WGS sequence"/>
</dbReference>
<dbReference type="PRINTS" id="PR01021">
    <property type="entry name" value="OMPADOMAIN"/>
</dbReference>